<keyword evidence="6" id="KW-1185">Reference proteome</keyword>
<dbReference type="SMART" id="SM00354">
    <property type="entry name" value="HTH_LACI"/>
    <property type="match status" value="1"/>
</dbReference>
<dbReference type="InterPro" id="IPR028082">
    <property type="entry name" value="Peripla_BP_I"/>
</dbReference>
<dbReference type="CDD" id="cd06267">
    <property type="entry name" value="PBP1_LacI_sugar_binding-like"/>
    <property type="match status" value="1"/>
</dbReference>
<evidence type="ECO:0000256" key="2">
    <source>
        <dbReference type="ARBA" id="ARBA00023125"/>
    </source>
</evidence>
<dbReference type="SUPFAM" id="SSF53822">
    <property type="entry name" value="Periplasmic binding protein-like I"/>
    <property type="match status" value="1"/>
</dbReference>
<dbReference type="CDD" id="cd01392">
    <property type="entry name" value="HTH_LacI"/>
    <property type="match status" value="1"/>
</dbReference>
<evidence type="ECO:0000313" key="5">
    <source>
        <dbReference type="EMBL" id="GAA2404540.1"/>
    </source>
</evidence>
<reference evidence="5 6" key="1">
    <citation type="journal article" date="2019" name="Int. J. Syst. Evol. Microbiol.">
        <title>The Global Catalogue of Microorganisms (GCM) 10K type strain sequencing project: providing services to taxonomists for standard genome sequencing and annotation.</title>
        <authorList>
            <consortium name="The Broad Institute Genomics Platform"/>
            <consortium name="The Broad Institute Genome Sequencing Center for Infectious Disease"/>
            <person name="Wu L."/>
            <person name="Ma J."/>
        </authorList>
    </citation>
    <scope>NUCLEOTIDE SEQUENCE [LARGE SCALE GENOMIC DNA]</scope>
    <source>
        <strain evidence="5 6">JCM 3325</strain>
    </source>
</reference>
<dbReference type="PANTHER" id="PTHR30146">
    <property type="entry name" value="LACI-RELATED TRANSCRIPTIONAL REPRESSOR"/>
    <property type="match status" value="1"/>
</dbReference>
<dbReference type="RefSeq" id="WP_344587293.1">
    <property type="nucleotide sequence ID" value="NZ_BAAARW010000003.1"/>
</dbReference>
<evidence type="ECO:0000256" key="1">
    <source>
        <dbReference type="ARBA" id="ARBA00023015"/>
    </source>
</evidence>
<dbReference type="Pfam" id="PF13377">
    <property type="entry name" value="Peripla_BP_3"/>
    <property type="match status" value="1"/>
</dbReference>
<dbReference type="Gene3D" id="1.10.260.40">
    <property type="entry name" value="lambda repressor-like DNA-binding domains"/>
    <property type="match status" value="1"/>
</dbReference>
<proteinExistence type="predicted"/>
<accession>A0ABN3IH54</accession>
<keyword evidence="3" id="KW-0804">Transcription</keyword>
<dbReference type="EMBL" id="BAAARW010000003">
    <property type="protein sequence ID" value="GAA2404540.1"/>
    <property type="molecule type" value="Genomic_DNA"/>
</dbReference>
<keyword evidence="2 5" id="KW-0238">DNA-binding</keyword>
<keyword evidence="1" id="KW-0805">Transcription regulation</keyword>
<dbReference type="Gene3D" id="3.40.50.2300">
    <property type="match status" value="2"/>
</dbReference>
<dbReference type="GO" id="GO:0003677">
    <property type="term" value="F:DNA binding"/>
    <property type="evidence" value="ECO:0007669"/>
    <property type="project" value="UniProtKB-KW"/>
</dbReference>
<organism evidence="5 6">
    <name type="scientific">Actinomadura vinacea</name>
    <dbReference type="NCBI Taxonomy" id="115336"/>
    <lineage>
        <taxon>Bacteria</taxon>
        <taxon>Bacillati</taxon>
        <taxon>Actinomycetota</taxon>
        <taxon>Actinomycetes</taxon>
        <taxon>Streptosporangiales</taxon>
        <taxon>Thermomonosporaceae</taxon>
        <taxon>Actinomadura</taxon>
    </lineage>
</organism>
<dbReference type="PANTHER" id="PTHR30146:SF109">
    <property type="entry name" value="HTH-TYPE TRANSCRIPTIONAL REGULATOR GALS"/>
    <property type="match status" value="1"/>
</dbReference>
<dbReference type="Pfam" id="PF00356">
    <property type="entry name" value="LacI"/>
    <property type="match status" value="1"/>
</dbReference>
<dbReference type="InterPro" id="IPR046335">
    <property type="entry name" value="LacI/GalR-like_sensor"/>
</dbReference>
<dbReference type="InterPro" id="IPR010982">
    <property type="entry name" value="Lambda_DNA-bd_dom_sf"/>
</dbReference>
<dbReference type="SUPFAM" id="SSF47413">
    <property type="entry name" value="lambda repressor-like DNA-binding domains"/>
    <property type="match status" value="1"/>
</dbReference>
<protein>
    <submittedName>
        <fullName evidence="5">LacI family DNA-binding transcriptional regulator</fullName>
    </submittedName>
</protein>
<gene>
    <name evidence="5" type="ORF">GCM10010191_10340</name>
</gene>
<name>A0ABN3IH54_9ACTN</name>
<feature type="domain" description="HTH lacI-type" evidence="4">
    <location>
        <begin position="1"/>
        <end position="53"/>
    </location>
</feature>
<dbReference type="Proteomes" id="UP001501231">
    <property type="component" value="Unassembled WGS sequence"/>
</dbReference>
<evidence type="ECO:0000256" key="3">
    <source>
        <dbReference type="ARBA" id="ARBA00023163"/>
    </source>
</evidence>
<dbReference type="InterPro" id="IPR000843">
    <property type="entry name" value="HTH_LacI"/>
</dbReference>
<evidence type="ECO:0000313" key="6">
    <source>
        <dbReference type="Proteomes" id="UP001501231"/>
    </source>
</evidence>
<evidence type="ECO:0000259" key="4">
    <source>
        <dbReference type="PROSITE" id="PS50932"/>
    </source>
</evidence>
<dbReference type="PROSITE" id="PS50932">
    <property type="entry name" value="HTH_LACI_2"/>
    <property type="match status" value="1"/>
</dbReference>
<comment type="caution">
    <text evidence="5">The sequence shown here is derived from an EMBL/GenBank/DDBJ whole genome shotgun (WGS) entry which is preliminary data.</text>
</comment>
<sequence>MEQVAERAKVSRGTVSRVINRSAKVGPRTRAMVLRAIDELGYVPNHAARTLAAGRTGVVALVLSEERGRPFEQPYLGEILRGISSAASAAGIRLMLTFTHSPADRAGLAHDLRTQRVDGVMMISLLQDDPLPDLLAGSGVPTVVAGRPFNPATVKVGHVDADNKGGARQATEYLIGQGRERIATIAGLRDTAVGIDRLSGYRQALSGRPELVAYGDFSETAGATAMQELLEREPLSDAVFAGSDTMAVGALRVLERQGRRVPDDVAVIGFEDSAIARRAEPALTTVHQPTEKMGQQMVEMLLTRIHGSSTEGSVMCDTSLVVRASA</sequence>